<evidence type="ECO:0000256" key="1">
    <source>
        <dbReference type="ARBA" id="ARBA00004608"/>
    </source>
</evidence>
<evidence type="ECO:0000256" key="3">
    <source>
        <dbReference type="ARBA" id="ARBA00022448"/>
    </source>
</evidence>
<gene>
    <name evidence="9" type="ORF">IPOD504_LOCUS1074</name>
</gene>
<comment type="similarity">
    <text evidence="2">Belongs to the SNF7 family.</text>
</comment>
<proteinExistence type="inferred from homology"/>
<keyword evidence="10" id="KW-1185">Reference proteome</keyword>
<evidence type="ECO:0000313" key="9">
    <source>
        <dbReference type="EMBL" id="CAH2037220.1"/>
    </source>
</evidence>
<dbReference type="Gene3D" id="6.10.140.1230">
    <property type="match status" value="1"/>
</dbReference>
<evidence type="ECO:0000256" key="7">
    <source>
        <dbReference type="SAM" id="Coils"/>
    </source>
</evidence>
<feature type="non-terminal residue" evidence="9">
    <location>
        <position position="349"/>
    </location>
</feature>
<accession>A0ABN8HMJ4</accession>
<protein>
    <recommendedName>
        <fullName evidence="11">Charged multivesicular body protein 6</fullName>
    </recommendedName>
</protein>
<keyword evidence="5" id="KW-0653">Protein transport</keyword>
<dbReference type="PANTHER" id="PTHR22761:SF5">
    <property type="entry name" value="CHARGED MULTIVESICULAR BODY PROTEIN 6"/>
    <property type="match status" value="1"/>
</dbReference>
<feature type="compositionally biased region" description="Polar residues" evidence="8">
    <location>
        <begin position="1"/>
        <end position="10"/>
    </location>
</feature>
<dbReference type="Pfam" id="PF03357">
    <property type="entry name" value="Snf7"/>
    <property type="match status" value="1"/>
</dbReference>
<keyword evidence="7" id="KW-0175">Coiled coil</keyword>
<name>A0ABN8HMJ4_9NEOP</name>
<feature type="coiled-coil region" evidence="7">
    <location>
        <begin position="161"/>
        <end position="285"/>
    </location>
</feature>
<organism evidence="9 10">
    <name type="scientific">Iphiclides podalirius</name>
    <name type="common">scarce swallowtail</name>
    <dbReference type="NCBI Taxonomy" id="110791"/>
    <lineage>
        <taxon>Eukaryota</taxon>
        <taxon>Metazoa</taxon>
        <taxon>Ecdysozoa</taxon>
        <taxon>Arthropoda</taxon>
        <taxon>Hexapoda</taxon>
        <taxon>Insecta</taxon>
        <taxon>Pterygota</taxon>
        <taxon>Neoptera</taxon>
        <taxon>Endopterygota</taxon>
        <taxon>Lepidoptera</taxon>
        <taxon>Glossata</taxon>
        <taxon>Ditrysia</taxon>
        <taxon>Papilionoidea</taxon>
        <taxon>Papilionidae</taxon>
        <taxon>Papilioninae</taxon>
        <taxon>Iphiclides</taxon>
    </lineage>
</organism>
<comment type="subcellular location">
    <subcellularLocation>
        <location evidence="1">Endosome membrane</location>
    </subcellularLocation>
</comment>
<reference evidence="9" key="1">
    <citation type="submission" date="2022-03" db="EMBL/GenBank/DDBJ databases">
        <authorList>
            <person name="Martin H S."/>
        </authorList>
    </citation>
    <scope>NUCLEOTIDE SEQUENCE</scope>
</reference>
<feature type="compositionally biased region" description="Low complexity" evidence="8">
    <location>
        <begin position="22"/>
        <end position="36"/>
    </location>
</feature>
<feature type="compositionally biased region" description="Basic residues" evidence="8">
    <location>
        <begin position="37"/>
        <end position="55"/>
    </location>
</feature>
<dbReference type="EMBL" id="OW152822">
    <property type="protein sequence ID" value="CAH2037220.1"/>
    <property type="molecule type" value="Genomic_DNA"/>
</dbReference>
<feature type="region of interest" description="Disordered" evidence="8">
    <location>
        <begin position="1"/>
        <end position="55"/>
    </location>
</feature>
<keyword evidence="4" id="KW-0967">Endosome</keyword>
<evidence type="ECO:0000256" key="4">
    <source>
        <dbReference type="ARBA" id="ARBA00022753"/>
    </source>
</evidence>
<evidence type="ECO:0000256" key="6">
    <source>
        <dbReference type="ARBA" id="ARBA00023136"/>
    </source>
</evidence>
<evidence type="ECO:0000256" key="2">
    <source>
        <dbReference type="ARBA" id="ARBA00006190"/>
    </source>
</evidence>
<dbReference type="Proteomes" id="UP000837857">
    <property type="component" value="Chromosome 10"/>
</dbReference>
<sequence length="349" mass="39541">MEENSGSSVPLSFHAPAKSRRASSTSSASSSASSSAGHHHRKNRRRNRRNDKRMKRLEKAVDNLTATVSTIVKGQSIHSVPKMHENSDSDALSILVPDDSEASFSHDKTEGSQPVLRSFDFKQETTLKSTIPKISTSHAETLCKLQHFDTIDWSRVRVTEQDKAVLQLKQQRDKLKQYQKKIELNLERDRQLAKKLLAEGKRDRAKLLLKKKRYQEQLLGNTDAQLEKLEQLTHDLEFTQIELQVLEGLKTGNVALKKVHDILNIDEIEKILDETKEGIEKQREIDELISGHLTTEDDEAIEAELESILDISNQLPDIPTDKLPGIQTEETPVKLQRVKDKPSKIAIEA</sequence>
<evidence type="ECO:0000256" key="8">
    <source>
        <dbReference type="SAM" id="MobiDB-lite"/>
    </source>
</evidence>
<keyword evidence="6" id="KW-0472">Membrane</keyword>
<evidence type="ECO:0008006" key="11">
    <source>
        <dbReference type="Google" id="ProtNLM"/>
    </source>
</evidence>
<evidence type="ECO:0000313" key="10">
    <source>
        <dbReference type="Proteomes" id="UP000837857"/>
    </source>
</evidence>
<keyword evidence="3" id="KW-0813">Transport</keyword>
<dbReference type="PANTHER" id="PTHR22761">
    <property type="entry name" value="CHARGED MULTIVESICULAR BODY PROTEIN"/>
    <property type="match status" value="1"/>
</dbReference>
<evidence type="ECO:0000256" key="5">
    <source>
        <dbReference type="ARBA" id="ARBA00022927"/>
    </source>
</evidence>
<dbReference type="InterPro" id="IPR005024">
    <property type="entry name" value="Snf7_fam"/>
</dbReference>